<protein>
    <submittedName>
        <fullName evidence="2">Ovule protein</fullName>
    </submittedName>
</protein>
<organism evidence="1 2">
    <name type="scientific">Panagrolaimus sp. ES5</name>
    <dbReference type="NCBI Taxonomy" id="591445"/>
    <lineage>
        <taxon>Eukaryota</taxon>
        <taxon>Metazoa</taxon>
        <taxon>Ecdysozoa</taxon>
        <taxon>Nematoda</taxon>
        <taxon>Chromadorea</taxon>
        <taxon>Rhabditida</taxon>
        <taxon>Tylenchina</taxon>
        <taxon>Panagrolaimomorpha</taxon>
        <taxon>Panagrolaimoidea</taxon>
        <taxon>Panagrolaimidae</taxon>
        <taxon>Panagrolaimus</taxon>
    </lineage>
</organism>
<evidence type="ECO:0000313" key="1">
    <source>
        <dbReference type="Proteomes" id="UP000887579"/>
    </source>
</evidence>
<name>A0AC34FNX6_9BILA</name>
<accession>A0AC34FNX6</accession>
<dbReference type="Proteomes" id="UP000887579">
    <property type="component" value="Unplaced"/>
</dbReference>
<proteinExistence type="predicted"/>
<evidence type="ECO:0000313" key="2">
    <source>
        <dbReference type="WBParaSite" id="ES5_v2.g18366.t1"/>
    </source>
</evidence>
<dbReference type="WBParaSite" id="ES5_v2.g18366.t1">
    <property type="protein sequence ID" value="ES5_v2.g18366.t1"/>
    <property type="gene ID" value="ES5_v2.g18366"/>
</dbReference>
<sequence length="77" mass="9200">MLHLPQLQLLFNNNNLNKLMPQHLHQFMLQPQLLNNNPKHILLLHQPPNKPMFNNNLQLHNNMLLHKELIDKLSVFN</sequence>
<reference evidence="2" key="1">
    <citation type="submission" date="2022-11" db="UniProtKB">
        <authorList>
            <consortium name="WormBaseParasite"/>
        </authorList>
    </citation>
    <scope>IDENTIFICATION</scope>
</reference>